<feature type="transmembrane region" description="Helical" evidence="4">
    <location>
        <begin position="62"/>
        <end position="82"/>
    </location>
</feature>
<comment type="catalytic activity">
    <reaction evidence="1">
        <text>ATP + protein L-histidine = ADP + protein N-phospho-L-histidine.</text>
        <dbReference type="EC" id="2.7.13.3"/>
    </reaction>
</comment>
<feature type="transmembrane region" description="Helical" evidence="4">
    <location>
        <begin position="233"/>
        <end position="258"/>
    </location>
</feature>
<evidence type="ECO:0000313" key="6">
    <source>
        <dbReference type="EMBL" id="GAA3539548.1"/>
    </source>
</evidence>
<feature type="transmembrane region" description="Helical" evidence="4">
    <location>
        <begin position="198"/>
        <end position="221"/>
    </location>
</feature>
<feature type="transmembrane region" description="Helical" evidence="4">
    <location>
        <begin position="270"/>
        <end position="288"/>
    </location>
</feature>
<dbReference type="Gene3D" id="1.10.287.130">
    <property type="match status" value="1"/>
</dbReference>
<dbReference type="Gene3D" id="3.30.565.10">
    <property type="entry name" value="Histidine kinase-like ATPase, C-terminal domain"/>
    <property type="match status" value="1"/>
</dbReference>
<keyword evidence="4" id="KW-0472">Membrane</keyword>
<evidence type="ECO:0000256" key="4">
    <source>
        <dbReference type="SAM" id="Phobius"/>
    </source>
</evidence>
<dbReference type="CDD" id="cd00082">
    <property type="entry name" value="HisKA"/>
    <property type="match status" value="1"/>
</dbReference>
<dbReference type="SMART" id="SM00387">
    <property type="entry name" value="HATPase_c"/>
    <property type="match status" value="1"/>
</dbReference>
<dbReference type="PRINTS" id="PR00344">
    <property type="entry name" value="BCTRLSENSOR"/>
</dbReference>
<dbReference type="InterPro" id="IPR036890">
    <property type="entry name" value="HATPase_C_sf"/>
</dbReference>
<feature type="transmembrane region" description="Helical" evidence="4">
    <location>
        <begin position="103"/>
        <end position="121"/>
    </location>
</feature>
<dbReference type="SMART" id="SM00388">
    <property type="entry name" value="HisKA"/>
    <property type="match status" value="1"/>
</dbReference>
<comment type="caution">
    <text evidence="6">The sequence shown here is derived from an EMBL/GenBank/DDBJ whole genome shotgun (WGS) entry which is preliminary data.</text>
</comment>
<dbReference type="InterPro" id="IPR003661">
    <property type="entry name" value="HisK_dim/P_dom"/>
</dbReference>
<feature type="transmembrane region" description="Helical" evidence="4">
    <location>
        <begin position="173"/>
        <end position="192"/>
    </location>
</feature>
<evidence type="ECO:0000256" key="1">
    <source>
        <dbReference type="ARBA" id="ARBA00000085"/>
    </source>
</evidence>
<dbReference type="Pfam" id="PF00512">
    <property type="entry name" value="HisKA"/>
    <property type="match status" value="1"/>
</dbReference>
<keyword evidence="4" id="KW-1133">Transmembrane helix</keyword>
<dbReference type="InterPro" id="IPR005467">
    <property type="entry name" value="His_kinase_dom"/>
</dbReference>
<reference evidence="7" key="1">
    <citation type="journal article" date="2019" name="Int. J. Syst. Evol. Microbiol.">
        <title>The Global Catalogue of Microorganisms (GCM) 10K type strain sequencing project: providing services to taxonomists for standard genome sequencing and annotation.</title>
        <authorList>
            <consortium name="The Broad Institute Genomics Platform"/>
            <consortium name="The Broad Institute Genome Sequencing Center for Infectious Disease"/>
            <person name="Wu L."/>
            <person name="Ma J."/>
        </authorList>
    </citation>
    <scope>NUCLEOTIDE SEQUENCE [LARGE SCALE GENOMIC DNA]</scope>
    <source>
        <strain evidence="7">JCM 17110</strain>
    </source>
</reference>
<evidence type="ECO:0000313" key="7">
    <source>
        <dbReference type="Proteomes" id="UP001500795"/>
    </source>
</evidence>
<keyword evidence="3" id="KW-0597">Phosphoprotein</keyword>
<dbReference type="PANTHER" id="PTHR43547">
    <property type="entry name" value="TWO-COMPONENT HISTIDINE KINASE"/>
    <property type="match status" value="1"/>
</dbReference>
<evidence type="ECO:0000256" key="2">
    <source>
        <dbReference type="ARBA" id="ARBA00012438"/>
    </source>
</evidence>
<gene>
    <name evidence="6" type="ORF">GCM10022394_19110</name>
</gene>
<dbReference type="CDD" id="cd00075">
    <property type="entry name" value="HATPase"/>
    <property type="match status" value="1"/>
</dbReference>
<feature type="transmembrane region" description="Helical" evidence="4">
    <location>
        <begin position="141"/>
        <end position="161"/>
    </location>
</feature>
<dbReference type="InterPro" id="IPR003594">
    <property type="entry name" value="HATPase_dom"/>
</dbReference>
<sequence>MALDIAFELMMILTSACALIVSAWLFWRARGQRSMKALAGFGIMMALWCAGHVAVFHGLEALGAALILTNPLMPTFFLDFAIGFVNQGPGSRPWLNWLARRRSLFYSTSLLVILLSLLLTGGKVIEFGHFRHYFVFQGAGWFNIAYTVVIGILAHAILLWGFGIHRGNRRRSIAAMFAAGAWGLWLATSFIFPSMGLYWYPYPMLLLPSYIVLLVYGVVRYQMLEVNAWANRALLWTLMTLLVLGLIALLSSLAGQFGMQALANVPKWQLWLYSMLMLTLAVALYQPVGKLVERLIYPGIHLNEQLLDMWLARLRQANSWTELVTIAETLISRQMGQPVSVHLYQQGEALTHRTGINPAPRLICHHQPQGWRSQLAGWDDVTPGLRLAAEVFASLLATRCGVLERSLQLAEAERKRLAEQHLVELGGLSAAMAHEMRNPLNIISMASAGLDPDRKAMIQNQLKRADRLISDMLSYSGRIQIQRQPVRLKDLIDSLSHQFDWQQARLECALPAELVINADPYRLQQVFTNLIDNALAFVRNQDGGIIRIEAGERAGSIRVHNNGPALAPEMRHSLFRPFVSKRSGGSGLGLAIVRRIMDAHGGRIRYRNDLGWNVSFELLFPEGDHT</sequence>
<protein>
    <recommendedName>
        <fullName evidence="2">histidine kinase</fullName>
        <ecNumber evidence="2">2.7.13.3</ecNumber>
    </recommendedName>
</protein>
<dbReference type="EC" id="2.7.13.3" evidence="2"/>
<keyword evidence="4" id="KW-0812">Transmembrane</keyword>
<dbReference type="PANTHER" id="PTHR43547:SF2">
    <property type="entry name" value="HYBRID SIGNAL TRANSDUCTION HISTIDINE KINASE C"/>
    <property type="match status" value="1"/>
</dbReference>
<proteinExistence type="predicted"/>
<dbReference type="InterPro" id="IPR004358">
    <property type="entry name" value="Sig_transdc_His_kin-like_C"/>
</dbReference>
<dbReference type="EMBL" id="BAABCX010000002">
    <property type="protein sequence ID" value="GAA3539548.1"/>
    <property type="molecule type" value="Genomic_DNA"/>
</dbReference>
<dbReference type="PROSITE" id="PS50109">
    <property type="entry name" value="HIS_KIN"/>
    <property type="match status" value="1"/>
</dbReference>
<dbReference type="SUPFAM" id="SSF47384">
    <property type="entry name" value="Homodimeric domain of signal transducing histidine kinase"/>
    <property type="match status" value="1"/>
</dbReference>
<organism evidence="6 7">
    <name type="scientific">Zobellella aerophila</name>
    <dbReference type="NCBI Taxonomy" id="870480"/>
    <lineage>
        <taxon>Bacteria</taxon>
        <taxon>Pseudomonadati</taxon>
        <taxon>Pseudomonadota</taxon>
        <taxon>Gammaproteobacteria</taxon>
        <taxon>Aeromonadales</taxon>
        <taxon>Aeromonadaceae</taxon>
        <taxon>Zobellella</taxon>
    </lineage>
</organism>
<dbReference type="Proteomes" id="UP001500795">
    <property type="component" value="Unassembled WGS sequence"/>
</dbReference>
<accession>A0ABP6VTM8</accession>
<keyword evidence="7" id="KW-1185">Reference proteome</keyword>
<evidence type="ECO:0000259" key="5">
    <source>
        <dbReference type="PROSITE" id="PS50109"/>
    </source>
</evidence>
<feature type="domain" description="Histidine kinase" evidence="5">
    <location>
        <begin position="431"/>
        <end position="624"/>
    </location>
</feature>
<evidence type="ECO:0000256" key="3">
    <source>
        <dbReference type="ARBA" id="ARBA00022553"/>
    </source>
</evidence>
<dbReference type="SUPFAM" id="SSF55874">
    <property type="entry name" value="ATPase domain of HSP90 chaperone/DNA topoisomerase II/histidine kinase"/>
    <property type="match status" value="1"/>
</dbReference>
<feature type="transmembrane region" description="Helical" evidence="4">
    <location>
        <begin position="38"/>
        <end position="56"/>
    </location>
</feature>
<feature type="transmembrane region" description="Helical" evidence="4">
    <location>
        <begin position="6"/>
        <end position="26"/>
    </location>
</feature>
<name>A0ABP6VTM8_9GAMM</name>
<dbReference type="InterPro" id="IPR036097">
    <property type="entry name" value="HisK_dim/P_sf"/>
</dbReference>
<dbReference type="Pfam" id="PF02518">
    <property type="entry name" value="HATPase_c"/>
    <property type="match status" value="1"/>
</dbReference>